<evidence type="ECO:0000259" key="2">
    <source>
        <dbReference type="PROSITE" id="PS50882"/>
    </source>
</evidence>
<gene>
    <name evidence="3" type="ORF">FA14DRAFT_145761</name>
</gene>
<dbReference type="PROSITE" id="PS50882">
    <property type="entry name" value="YTH"/>
    <property type="match status" value="1"/>
</dbReference>
<feature type="compositionally biased region" description="Basic and acidic residues" evidence="1">
    <location>
        <begin position="225"/>
        <end position="234"/>
    </location>
</feature>
<dbReference type="EMBL" id="KZ819603">
    <property type="protein sequence ID" value="PWN35773.1"/>
    <property type="molecule type" value="Genomic_DNA"/>
</dbReference>
<evidence type="ECO:0000313" key="4">
    <source>
        <dbReference type="Proteomes" id="UP000245771"/>
    </source>
</evidence>
<dbReference type="RefSeq" id="XP_025356075.1">
    <property type="nucleotide sequence ID" value="XM_025497289.1"/>
</dbReference>
<dbReference type="GO" id="GO:0005737">
    <property type="term" value="C:cytoplasm"/>
    <property type="evidence" value="ECO:0007669"/>
    <property type="project" value="TreeGrafter"/>
</dbReference>
<dbReference type="STRING" id="1280837.A0A316VHF6"/>
<feature type="domain" description="YTH" evidence="2">
    <location>
        <begin position="55"/>
        <end position="191"/>
    </location>
</feature>
<dbReference type="Gene3D" id="3.10.590.10">
    <property type="entry name" value="ph1033 like domains"/>
    <property type="match status" value="1"/>
</dbReference>
<name>A0A316VHF6_9BASI</name>
<organism evidence="3 4">
    <name type="scientific">Meira miltonrushii</name>
    <dbReference type="NCBI Taxonomy" id="1280837"/>
    <lineage>
        <taxon>Eukaryota</taxon>
        <taxon>Fungi</taxon>
        <taxon>Dikarya</taxon>
        <taxon>Basidiomycota</taxon>
        <taxon>Ustilaginomycotina</taxon>
        <taxon>Exobasidiomycetes</taxon>
        <taxon>Exobasidiales</taxon>
        <taxon>Brachybasidiaceae</taxon>
        <taxon>Meira</taxon>
    </lineage>
</organism>
<dbReference type="GO" id="GO:0061157">
    <property type="term" value="P:mRNA destabilization"/>
    <property type="evidence" value="ECO:0007669"/>
    <property type="project" value="TreeGrafter"/>
</dbReference>
<dbReference type="GO" id="GO:0003729">
    <property type="term" value="F:mRNA binding"/>
    <property type="evidence" value="ECO:0007669"/>
    <property type="project" value="TreeGrafter"/>
</dbReference>
<feature type="compositionally biased region" description="Polar residues" evidence="1">
    <location>
        <begin position="245"/>
        <end position="260"/>
    </location>
</feature>
<dbReference type="Proteomes" id="UP000245771">
    <property type="component" value="Unassembled WGS sequence"/>
</dbReference>
<dbReference type="PANTHER" id="PTHR12357">
    <property type="entry name" value="YTH YT521-B HOMOLOGY DOMAIN-CONTAINING"/>
    <property type="match status" value="1"/>
</dbReference>
<dbReference type="CDD" id="cd21134">
    <property type="entry name" value="YTH"/>
    <property type="match status" value="1"/>
</dbReference>
<dbReference type="AlphaFoldDB" id="A0A316VHF6"/>
<evidence type="ECO:0000256" key="1">
    <source>
        <dbReference type="SAM" id="MobiDB-lite"/>
    </source>
</evidence>
<accession>A0A316VHF6</accession>
<reference evidence="3 4" key="1">
    <citation type="journal article" date="2018" name="Mol. Biol. Evol.">
        <title>Broad Genomic Sampling Reveals a Smut Pathogenic Ancestry of the Fungal Clade Ustilaginomycotina.</title>
        <authorList>
            <person name="Kijpornyongpan T."/>
            <person name="Mondo S.J."/>
            <person name="Barry K."/>
            <person name="Sandor L."/>
            <person name="Lee J."/>
            <person name="Lipzen A."/>
            <person name="Pangilinan J."/>
            <person name="LaButti K."/>
            <person name="Hainaut M."/>
            <person name="Henrissat B."/>
            <person name="Grigoriev I.V."/>
            <person name="Spatafora J.W."/>
            <person name="Aime M.C."/>
        </authorList>
    </citation>
    <scope>NUCLEOTIDE SEQUENCE [LARGE SCALE GENOMIC DNA]</scope>
    <source>
        <strain evidence="3 4">MCA 3882</strain>
    </source>
</reference>
<dbReference type="InterPro" id="IPR007275">
    <property type="entry name" value="YTH_domain"/>
</dbReference>
<dbReference type="GO" id="GO:1990247">
    <property type="term" value="F:N6-methyladenosine-containing RNA reader activity"/>
    <property type="evidence" value="ECO:0007669"/>
    <property type="project" value="TreeGrafter"/>
</dbReference>
<dbReference type="InParanoid" id="A0A316VHF6"/>
<dbReference type="OrthoDB" id="306690at2759"/>
<evidence type="ECO:0000313" key="3">
    <source>
        <dbReference type="EMBL" id="PWN35773.1"/>
    </source>
</evidence>
<dbReference type="InterPro" id="IPR045168">
    <property type="entry name" value="YTH_prot"/>
</dbReference>
<sequence>MPQMMGQTARPMGPQPMPVLGPLSDPSLDPRVRSLILSKGYNPSPSTFNINPPQARFFVIKSFTEDDVQRSLKHEIWASTEKGNQRLDRAYKESSNDGPLYLFFSVNASGHFCGVAEMLTPIDYSSNSNVWVQEGKWKGTFKVKWIYVKDVPNNKLRHIRLTNTTECKPITQSRDTQELPSDGGRQALKIIAEYQSRTTLLQDWLFYEQQAVQQNQQQTQPLVDRSNEKIDDSHNNGGRLESASMRHTGSASNMRKSNNVEGIPYAA</sequence>
<dbReference type="GeneID" id="37019070"/>
<keyword evidence="4" id="KW-1185">Reference proteome</keyword>
<feature type="region of interest" description="Disordered" evidence="1">
    <location>
        <begin position="217"/>
        <end position="267"/>
    </location>
</feature>
<dbReference type="PANTHER" id="PTHR12357:SF89">
    <property type="entry name" value="YTH DOMAIN-CONTAINING FAMILY PROTEIN"/>
    <property type="match status" value="1"/>
</dbReference>
<proteinExistence type="predicted"/>
<protein>
    <submittedName>
        <fullName evidence="3">YTH-domain-containing protein</fullName>
    </submittedName>
</protein>
<dbReference type="Pfam" id="PF04146">
    <property type="entry name" value="YTH"/>
    <property type="match status" value="1"/>
</dbReference>